<dbReference type="InterPro" id="IPR051313">
    <property type="entry name" value="Bact_iron-sidero_bind"/>
</dbReference>
<dbReference type="GO" id="GO:0005886">
    <property type="term" value="C:plasma membrane"/>
    <property type="evidence" value="ECO:0007669"/>
    <property type="project" value="UniProtKB-SubCell"/>
</dbReference>
<reference evidence="10" key="1">
    <citation type="submission" date="2019-12" db="EMBL/GenBank/DDBJ databases">
        <title>Epidemiological and comparative genomic analysis of Bacillus anthracis isolated from northern Vietnam.</title>
        <authorList>
            <person name="Hoang T.T.H."/>
            <person name="Dang D.A."/>
            <person name="Pham M.H."/>
            <person name="Luong M.H."/>
            <person name="Tran N.D."/>
            <person name="Nguyen T.H."/>
            <person name="Nguyen T.T."/>
            <person name="Inoue S."/>
            <person name="Morikawa S."/>
            <person name="Okutani A."/>
        </authorList>
    </citation>
    <scope>NUCLEOTIDE SEQUENCE</scope>
    <source>
        <strain evidence="10">LamDB</strain>
    </source>
</reference>
<evidence type="ECO:0000313" key="10">
    <source>
        <dbReference type="EMBL" id="GEU22370.1"/>
    </source>
</evidence>
<dbReference type="CDD" id="cd01140">
    <property type="entry name" value="FatB"/>
    <property type="match status" value="1"/>
</dbReference>
<dbReference type="PANTHER" id="PTHR30532">
    <property type="entry name" value="IRON III DICITRATE-BINDING PERIPLASMIC PROTEIN"/>
    <property type="match status" value="1"/>
</dbReference>
<keyword evidence="7" id="KW-0175">Coiled coil</keyword>
<accession>A0A640N9A0</accession>
<evidence type="ECO:0000259" key="9">
    <source>
        <dbReference type="PROSITE" id="PS50983"/>
    </source>
</evidence>
<dbReference type="SUPFAM" id="SSF53807">
    <property type="entry name" value="Helical backbone' metal receptor"/>
    <property type="match status" value="1"/>
</dbReference>
<feature type="signal peptide" evidence="8">
    <location>
        <begin position="1"/>
        <end position="18"/>
    </location>
</feature>
<dbReference type="InterPro" id="IPR033870">
    <property type="entry name" value="FatB"/>
</dbReference>
<keyword evidence="3" id="KW-0813">Transport</keyword>
<evidence type="ECO:0000256" key="1">
    <source>
        <dbReference type="ARBA" id="ARBA00004193"/>
    </source>
</evidence>
<dbReference type="PROSITE" id="PS51257">
    <property type="entry name" value="PROKAR_LIPOPROTEIN"/>
    <property type="match status" value="1"/>
</dbReference>
<comment type="subcellular location">
    <subcellularLocation>
        <location evidence="1">Cell membrane</location>
        <topology evidence="1">Lipid-anchor</topology>
    </subcellularLocation>
</comment>
<dbReference type="Pfam" id="PF01497">
    <property type="entry name" value="Peripla_BP_2"/>
    <property type="match status" value="1"/>
</dbReference>
<gene>
    <name evidence="10" type="ORF">LamDB_59380</name>
</gene>
<evidence type="ECO:0000256" key="5">
    <source>
        <dbReference type="ARBA" id="ARBA00023139"/>
    </source>
</evidence>
<dbReference type="EMBL" id="BLEX01000015">
    <property type="protein sequence ID" value="GEU22370.1"/>
    <property type="molecule type" value="Genomic_DNA"/>
</dbReference>
<evidence type="ECO:0000256" key="4">
    <source>
        <dbReference type="ARBA" id="ARBA00022729"/>
    </source>
</evidence>
<keyword evidence="5" id="KW-0564">Palmitate</keyword>
<reference evidence="10" key="2">
    <citation type="submission" date="2019-12" db="EMBL/GenBank/DDBJ databases">
        <authorList>
            <person name="Hoang T.H.H."/>
            <person name="Okutani A."/>
        </authorList>
    </citation>
    <scope>NUCLEOTIDE SEQUENCE</scope>
    <source>
        <strain evidence="10">LamDB</strain>
    </source>
</reference>
<comment type="similarity">
    <text evidence="2">Belongs to the bacterial solute-binding protein 8 family.</text>
</comment>
<keyword evidence="4 8" id="KW-0732">Signal</keyword>
<name>A0A640N9A0_BACAN</name>
<dbReference type="Gene3D" id="3.40.50.1980">
    <property type="entry name" value="Nitrogenase molybdenum iron protein domain"/>
    <property type="match status" value="2"/>
</dbReference>
<protein>
    <submittedName>
        <fullName evidence="10">Periplasmic-binding protein</fullName>
    </submittedName>
</protein>
<feature type="chain" id="PRO_5038533592" evidence="8">
    <location>
        <begin position="19"/>
        <end position="345"/>
    </location>
</feature>
<proteinExistence type="inferred from homology"/>
<evidence type="ECO:0000256" key="3">
    <source>
        <dbReference type="ARBA" id="ARBA00022448"/>
    </source>
</evidence>
<comment type="caution">
    <text evidence="10">The sequence shown here is derived from an EMBL/GenBank/DDBJ whole genome shotgun (WGS) entry which is preliminary data.</text>
</comment>
<evidence type="ECO:0000256" key="7">
    <source>
        <dbReference type="SAM" id="Coils"/>
    </source>
</evidence>
<dbReference type="PANTHER" id="PTHR30532:SF28">
    <property type="entry name" value="PETROBACTIN-BINDING PROTEIN YCLQ"/>
    <property type="match status" value="1"/>
</dbReference>
<sequence>MKKIILFLILSLALVLTACGKSSDSNNDTSKKIDNKDIVQIENNYKTRGEKKDKSDAKKIKETVDVPKNPKRAIVFDYGAVDVLKVFGVQDRIIGLPKGEKNAALPEFLSEFKDDKYINTGNLIQINFDKIAKAKPEVIYISGRTATVKNIDELKKAAPDAKIVYVGASEKNYINDMKSVTTKLGKIYGKEDKAKSLIEELDKKIADTKAKVEKLDKKTMYLLVNEGELSTFGPGGRFGDLIYDTLGFKPTDEHVKASPHGQNINNEYITSKNPDIILAMDRGQVVSGKSSAKQTLSNDVIKDVNAVKNGNVYELDPKLWYFSAGSTSTTIKQIDELNQILKKLK</sequence>
<dbReference type="AlphaFoldDB" id="A0A640N9A0"/>
<feature type="domain" description="Fe/B12 periplasmic-binding" evidence="9">
    <location>
        <begin position="72"/>
        <end position="345"/>
    </location>
</feature>
<organism evidence="10">
    <name type="scientific">Bacillus anthracis</name>
    <name type="common">anthrax bacterium</name>
    <dbReference type="NCBI Taxonomy" id="1392"/>
    <lineage>
        <taxon>Bacteria</taxon>
        <taxon>Bacillati</taxon>
        <taxon>Bacillota</taxon>
        <taxon>Bacilli</taxon>
        <taxon>Bacillales</taxon>
        <taxon>Bacillaceae</taxon>
        <taxon>Bacillus</taxon>
        <taxon>Bacillus cereus group</taxon>
    </lineage>
</organism>
<evidence type="ECO:0000256" key="2">
    <source>
        <dbReference type="ARBA" id="ARBA00008814"/>
    </source>
</evidence>
<keyword evidence="6" id="KW-0449">Lipoprotein</keyword>
<dbReference type="PROSITE" id="PS50983">
    <property type="entry name" value="FE_B12_PBP"/>
    <property type="match status" value="1"/>
</dbReference>
<dbReference type="GO" id="GO:1901678">
    <property type="term" value="P:iron coordination entity transport"/>
    <property type="evidence" value="ECO:0007669"/>
    <property type="project" value="UniProtKB-ARBA"/>
</dbReference>
<feature type="coiled-coil region" evidence="7">
    <location>
        <begin position="191"/>
        <end position="218"/>
    </location>
</feature>
<dbReference type="GO" id="GO:0030288">
    <property type="term" value="C:outer membrane-bounded periplasmic space"/>
    <property type="evidence" value="ECO:0007669"/>
    <property type="project" value="TreeGrafter"/>
</dbReference>
<evidence type="ECO:0000256" key="8">
    <source>
        <dbReference type="SAM" id="SignalP"/>
    </source>
</evidence>
<dbReference type="InterPro" id="IPR002491">
    <property type="entry name" value="ABC_transptr_periplasmic_BD"/>
</dbReference>
<evidence type="ECO:0000256" key="6">
    <source>
        <dbReference type="ARBA" id="ARBA00023288"/>
    </source>
</evidence>